<evidence type="ECO:0000256" key="11">
    <source>
        <dbReference type="SAM" id="MobiDB-lite"/>
    </source>
</evidence>
<evidence type="ECO:0000256" key="6">
    <source>
        <dbReference type="ARBA" id="ARBA00023049"/>
    </source>
</evidence>
<dbReference type="InterPro" id="IPR016186">
    <property type="entry name" value="C-type_lectin-like/link_sf"/>
</dbReference>
<dbReference type="Gene3D" id="3.40.390.10">
    <property type="entry name" value="Collagenase (Catalytic Domain)"/>
    <property type="match status" value="1"/>
</dbReference>
<dbReference type="GO" id="GO:0006508">
    <property type="term" value="P:proteolysis"/>
    <property type="evidence" value="ECO:0007669"/>
    <property type="project" value="UniProtKB-KW"/>
</dbReference>
<keyword evidence="1" id="KW-0245">EGF-like domain</keyword>
<dbReference type="GO" id="GO:0008270">
    <property type="term" value="F:zinc ion binding"/>
    <property type="evidence" value="ECO:0007669"/>
    <property type="project" value="UniProtKB-UniRule"/>
</dbReference>
<accession>A0AA39HAD1</accession>
<evidence type="ECO:0000313" key="15">
    <source>
        <dbReference type="EMBL" id="KAK0401636.1"/>
    </source>
</evidence>
<dbReference type="InterPro" id="IPR000859">
    <property type="entry name" value="CUB_dom"/>
</dbReference>
<dbReference type="InterPro" id="IPR035914">
    <property type="entry name" value="Sperma_CUB_dom_sf"/>
</dbReference>
<feature type="active site" evidence="9">
    <location>
        <position position="121"/>
    </location>
</feature>
<dbReference type="Pfam" id="PF01400">
    <property type="entry name" value="Astacin"/>
    <property type="match status" value="1"/>
</dbReference>
<feature type="disulfide bond" evidence="9">
    <location>
        <begin position="90"/>
        <end position="112"/>
    </location>
</feature>
<keyword evidence="5 9" id="KW-0862">Zinc</keyword>
<dbReference type="InterPro" id="IPR006026">
    <property type="entry name" value="Peptidase_Metallo"/>
</dbReference>
<dbReference type="Pfam" id="PF00059">
    <property type="entry name" value="Lectin_C"/>
    <property type="match status" value="1"/>
</dbReference>
<evidence type="ECO:0000256" key="8">
    <source>
        <dbReference type="PROSITE-ProRule" id="PRU00059"/>
    </source>
</evidence>
<dbReference type="SUPFAM" id="SSF55486">
    <property type="entry name" value="Metalloproteases ('zincins'), catalytic domain"/>
    <property type="match status" value="1"/>
</dbReference>
<dbReference type="EC" id="3.4.24.-" evidence="10"/>
<comment type="cofactor">
    <cofactor evidence="9 10">
        <name>Zn(2+)</name>
        <dbReference type="ChEBI" id="CHEBI:29105"/>
    </cofactor>
    <text evidence="9 10">Binds 1 zinc ion per subunit.</text>
</comment>
<dbReference type="InterPro" id="IPR016187">
    <property type="entry name" value="CTDL_fold"/>
</dbReference>
<dbReference type="AlphaFoldDB" id="A0AA39HAD1"/>
<name>A0AA39HAD1_9BILA</name>
<evidence type="ECO:0000256" key="3">
    <source>
        <dbReference type="ARBA" id="ARBA00022723"/>
    </source>
</evidence>
<dbReference type="PROSITE" id="PS01186">
    <property type="entry name" value="EGF_2"/>
    <property type="match status" value="1"/>
</dbReference>
<keyword evidence="7 9" id="KW-1015">Disulfide bond</keyword>
<dbReference type="GO" id="GO:0004222">
    <property type="term" value="F:metalloendopeptidase activity"/>
    <property type="evidence" value="ECO:0007669"/>
    <property type="project" value="UniProtKB-UniRule"/>
</dbReference>
<comment type="caution">
    <text evidence="8">Lacks conserved residue(s) required for the propagation of feature annotation.</text>
</comment>
<reference evidence="15" key="1">
    <citation type="submission" date="2023-06" db="EMBL/GenBank/DDBJ databases">
        <title>Genomic analysis of the entomopathogenic nematode Steinernema hermaphroditum.</title>
        <authorList>
            <person name="Schwarz E.M."/>
            <person name="Heppert J.K."/>
            <person name="Baniya A."/>
            <person name="Schwartz H.T."/>
            <person name="Tan C.-H."/>
            <person name="Antoshechkin I."/>
            <person name="Sternberg P.W."/>
            <person name="Goodrich-Blair H."/>
            <person name="Dillman A.R."/>
        </authorList>
    </citation>
    <scope>NUCLEOTIDE SEQUENCE</scope>
    <source>
        <strain evidence="15">PS9179</strain>
        <tissue evidence="15">Whole animal</tissue>
    </source>
</reference>
<keyword evidence="6 9" id="KW-0482">Metalloprotease</keyword>
<evidence type="ECO:0000259" key="14">
    <source>
        <dbReference type="PROSITE" id="PS51864"/>
    </source>
</evidence>
<sequence length="813" mass="90202">MPDYLRNSSSSSAVNRSKRQAFQGTGIWSDGFLYYYDTAEPIAQAEKDGIEAAMAFWAAHTCVKFKKVDDPANPPSRPIVKIHNGGAGVCSSNTMGRDKWSKEQTISMGYKCSELSTATHELGHALGFLHEQQRWDRDSYIKVDTTNLKTGGDLQYYKSDKSVNNNYGKPYDVSGVMHYGSGFLAADTNKPVMIALDSDYQYAMGKARKPSFGDIYEMNMLYNCYDKCNGTTTVCKNEGRPNPADCSLCECPEGFTGRDCSELPAPTRGLTCGSALTATDDWQTLESKNEIGNGKVKVNDDDPFLCTWHVTAPEGKKIEYTVNYVAAMGNEKSTCDSECRFGGLRIKGVEESWMTSFMWYCCPSQMNKTRATACNTLIVQPWNIILYTDFKIQYRIAPEDTLPTTTTEDPITTTTEEPTTTTEEPTTTTEEPTTTTEEPTTTTEEPTTTTEEPTTTTEEPTTTTEEPTTTTEEPTTTTEEPTTTTEEPTTTTEEPTTTTEEPTTTTEEPTTTTEEPTTTTEEPTTTTEEPTTTTEEPTTTTEEPTTTTEESTTTTEEPTTTTEEPTTTTEEPTTTTEEPTTTTEEPTTTTEEPTTTTEEPTTTTEEPTMTTEEPSTTTQEPTTTTEEPTTTTEESTTTTEEPTTTTQEPTASTTEEPSTTTEEPTTITTEEPTTSTTEQPSTTTATPANVKEKNFGNYVLVFTPMSFDKAKAHCEAKGNYQLLALHRKGTEKIIQRIFDQVQPKEANMFWIGLRKPAGTDSEYSWVDGSPLDYKNWAKRYPRPSANEECVGYWAPNWVPFNCNWNFSFVCQRT</sequence>
<dbReference type="InterPro" id="IPR024079">
    <property type="entry name" value="MetalloPept_cat_dom_sf"/>
</dbReference>
<evidence type="ECO:0000259" key="12">
    <source>
        <dbReference type="PROSITE" id="PS01180"/>
    </source>
</evidence>
<dbReference type="InterPro" id="IPR000742">
    <property type="entry name" value="EGF"/>
</dbReference>
<dbReference type="SMART" id="SM00034">
    <property type="entry name" value="CLECT"/>
    <property type="match status" value="1"/>
</dbReference>
<dbReference type="CDD" id="cd00037">
    <property type="entry name" value="CLECT"/>
    <property type="match status" value="1"/>
</dbReference>
<protein>
    <recommendedName>
        <fullName evidence="10">Metalloendopeptidase</fullName>
        <ecNumber evidence="10">3.4.24.-</ecNumber>
    </recommendedName>
</protein>
<dbReference type="PANTHER" id="PTHR10127">
    <property type="entry name" value="DISCOIDIN, CUB, EGF, LAMININ , AND ZINC METALLOPROTEASE DOMAIN CONTAINING"/>
    <property type="match status" value="1"/>
</dbReference>
<keyword evidence="16" id="KW-1185">Reference proteome</keyword>
<evidence type="ECO:0000259" key="13">
    <source>
        <dbReference type="PROSITE" id="PS50041"/>
    </source>
</evidence>
<feature type="domain" description="C-type lectin" evidence="13">
    <location>
        <begin position="695"/>
        <end position="811"/>
    </location>
</feature>
<dbReference type="Gene3D" id="3.10.100.10">
    <property type="entry name" value="Mannose-Binding Protein A, subunit A"/>
    <property type="match status" value="1"/>
</dbReference>
<gene>
    <name evidence="15" type="ORF">QR680_015888</name>
</gene>
<evidence type="ECO:0000256" key="5">
    <source>
        <dbReference type="ARBA" id="ARBA00022833"/>
    </source>
</evidence>
<keyword evidence="2 9" id="KW-0645">Protease</keyword>
<dbReference type="PANTHER" id="PTHR10127:SF780">
    <property type="entry name" value="METALLOENDOPEPTIDASE"/>
    <property type="match status" value="1"/>
</dbReference>
<feature type="binding site" evidence="9">
    <location>
        <position position="130"/>
    </location>
    <ligand>
        <name>Zn(2+)</name>
        <dbReference type="ChEBI" id="CHEBI:29105"/>
        <note>catalytic</note>
    </ligand>
</feature>
<feature type="compositionally biased region" description="Low complexity" evidence="11">
    <location>
        <begin position="403"/>
        <end position="687"/>
    </location>
</feature>
<evidence type="ECO:0000256" key="10">
    <source>
        <dbReference type="RuleBase" id="RU361183"/>
    </source>
</evidence>
<evidence type="ECO:0000256" key="2">
    <source>
        <dbReference type="ARBA" id="ARBA00022670"/>
    </source>
</evidence>
<evidence type="ECO:0000256" key="7">
    <source>
        <dbReference type="ARBA" id="ARBA00023157"/>
    </source>
</evidence>
<dbReference type="PROSITE" id="PS50041">
    <property type="entry name" value="C_TYPE_LECTIN_2"/>
    <property type="match status" value="1"/>
</dbReference>
<dbReference type="PROSITE" id="PS51864">
    <property type="entry name" value="ASTACIN"/>
    <property type="match status" value="1"/>
</dbReference>
<dbReference type="InterPro" id="IPR001506">
    <property type="entry name" value="Peptidase_M12A"/>
</dbReference>
<dbReference type="Proteomes" id="UP001175271">
    <property type="component" value="Unassembled WGS sequence"/>
</dbReference>
<dbReference type="SUPFAM" id="SSF49854">
    <property type="entry name" value="Spermadhesin, CUB domain"/>
    <property type="match status" value="1"/>
</dbReference>
<evidence type="ECO:0000256" key="1">
    <source>
        <dbReference type="ARBA" id="ARBA00022536"/>
    </source>
</evidence>
<evidence type="ECO:0000313" key="16">
    <source>
        <dbReference type="Proteomes" id="UP001175271"/>
    </source>
</evidence>
<feature type="domain" description="CUB" evidence="12">
    <location>
        <begin position="272"/>
        <end position="397"/>
    </location>
</feature>
<evidence type="ECO:0000256" key="4">
    <source>
        <dbReference type="ARBA" id="ARBA00022801"/>
    </source>
</evidence>
<dbReference type="InterPro" id="IPR001304">
    <property type="entry name" value="C-type_lectin-like"/>
</dbReference>
<keyword evidence="4 9" id="KW-0378">Hydrolase</keyword>
<dbReference type="PRINTS" id="PR00480">
    <property type="entry name" value="ASTACIN"/>
</dbReference>
<organism evidence="15 16">
    <name type="scientific">Steinernema hermaphroditum</name>
    <dbReference type="NCBI Taxonomy" id="289476"/>
    <lineage>
        <taxon>Eukaryota</taxon>
        <taxon>Metazoa</taxon>
        <taxon>Ecdysozoa</taxon>
        <taxon>Nematoda</taxon>
        <taxon>Chromadorea</taxon>
        <taxon>Rhabditida</taxon>
        <taxon>Tylenchina</taxon>
        <taxon>Panagrolaimomorpha</taxon>
        <taxon>Strongyloidoidea</taxon>
        <taxon>Steinernematidae</taxon>
        <taxon>Steinernema</taxon>
    </lineage>
</organism>
<proteinExistence type="predicted"/>
<dbReference type="SUPFAM" id="SSF56436">
    <property type="entry name" value="C-type lectin-like"/>
    <property type="match status" value="1"/>
</dbReference>
<dbReference type="EMBL" id="JAUCMV010000004">
    <property type="protein sequence ID" value="KAK0401636.1"/>
    <property type="molecule type" value="Genomic_DNA"/>
</dbReference>
<comment type="caution">
    <text evidence="15">The sequence shown here is derived from an EMBL/GenBank/DDBJ whole genome shotgun (WGS) entry which is preliminary data.</text>
</comment>
<dbReference type="PROSITE" id="PS01180">
    <property type="entry name" value="CUB"/>
    <property type="match status" value="1"/>
</dbReference>
<feature type="binding site" evidence="9">
    <location>
        <position position="124"/>
    </location>
    <ligand>
        <name>Zn(2+)</name>
        <dbReference type="ChEBI" id="CHEBI:29105"/>
        <note>catalytic</note>
    </ligand>
</feature>
<feature type="binding site" evidence="9">
    <location>
        <position position="120"/>
    </location>
    <ligand>
        <name>Zn(2+)</name>
        <dbReference type="ChEBI" id="CHEBI:29105"/>
        <note>catalytic</note>
    </ligand>
</feature>
<dbReference type="SMART" id="SM00235">
    <property type="entry name" value="ZnMc"/>
    <property type="match status" value="1"/>
</dbReference>
<keyword evidence="3 9" id="KW-0479">Metal-binding</keyword>
<feature type="domain" description="Peptidase M12A" evidence="14">
    <location>
        <begin position="23"/>
        <end position="225"/>
    </location>
</feature>
<evidence type="ECO:0000256" key="9">
    <source>
        <dbReference type="PROSITE-ProRule" id="PRU01211"/>
    </source>
</evidence>
<feature type="region of interest" description="Disordered" evidence="11">
    <location>
        <begin position="401"/>
        <end position="689"/>
    </location>
</feature>